<comment type="caution">
    <text evidence="2">The sequence shown here is derived from an EMBL/GenBank/DDBJ whole genome shotgun (WGS) entry which is preliminary data.</text>
</comment>
<proteinExistence type="predicted"/>
<dbReference type="EMBL" id="CAKOES020000012">
    <property type="protein sequence ID" value="CAH2329703.1"/>
    <property type="molecule type" value="Genomic_DNA"/>
</dbReference>
<evidence type="ECO:0000313" key="2">
    <source>
        <dbReference type="EMBL" id="CAH2329703.1"/>
    </source>
</evidence>
<keyword evidence="3" id="KW-1185">Reference proteome</keyword>
<protein>
    <submittedName>
        <fullName evidence="2">Uncharacterized protein</fullName>
    </submittedName>
</protein>
<accession>A0AAD1WZX7</accession>
<gene>
    <name evidence="2" type="ORF">PECUL_23A033109</name>
</gene>
<dbReference type="AlphaFoldDB" id="A0AAD1WZX7"/>
<feature type="region of interest" description="Disordered" evidence="1">
    <location>
        <begin position="51"/>
        <end position="74"/>
    </location>
</feature>
<reference evidence="2" key="1">
    <citation type="submission" date="2022-03" db="EMBL/GenBank/DDBJ databases">
        <authorList>
            <person name="Alioto T."/>
            <person name="Alioto T."/>
            <person name="Gomez Garrido J."/>
        </authorList>
    </citation>
    <scope>NUCLEOTIDE SEQUENCE</scope>
</reference>
<feature type="compositionally biased region" description="Basic and acidic residues" evidence="1">
    <location>
        <begin position="51"/>
        <end position="68"/>
    </location>
</feature>
<name>A0AAD1WZX7_PELCU</name>
<sequence>MSPLSISDEFAQYYGDLYNLRNDATITTPTDTEIETYLNKLNLPTLKTQQKETLIRPVTPEEPHDHKPYRGRCS</sequence>
<organism evidence="2 3">
    <name type="scientific">Pelobates cultripes</name>
    <name type="common">Western spadefoot toad</name>
    <dbReference type="NCBI Taxonomy" id="61616"/>
    <lineage>
        <taxon>Eukaryota</taxon>
        <taxon>Metazoa</taxon>
        <taxon>Chordata</taxon>
        <taxon>Craniata</taxon>
        <taxon>Vertebrata</taxon>
        <taxon>Euteleostomi</taxon>
        <taxon>Amphibia</taxon>
        <taxon>Batrachia</taxon>
        <taxon>Anura</taxon>
        <taxon>Pelobatoidea</taxon>
        <taxon>Pelobatidae</taxon>
        <taxon>Pelobates</taxon>
    </lineage>
</organism>
<evidence type="ECO:0000313" key="3">
    <source>
        <dbReference type="Proteomes" id="UP001295444"/>
    </source>
</evidence>
<dbReference type="Proteomes" id="UP001295444">
    <property type="component" value="Unassembled WGS sequence"/>
</dbReference>
<evidence type="ECO:0000256" key="1">
    <source>
        <dbReference type="SAM" id="MobiDB-lite"/>
    </source>
</evidence>